<reference evidence="4" key="2">
    <citation type="submission" date="2019-10" db="EMBL/GenBank/DDBJ databases">
        <title>A de novo genome assembly of a pear dwarfing rootstock.</title>
        <authorList>
            <person name="Wang F."/>
            <person name="Wang J."/>
            <person name="Li S."/>
            <person name="Zhang Y."/>
            <person name="Fang M."/>
            <person name="Ma L."/>
            <person name="Zhao Y."/>
            <person name="Jiang S."/>
        </authorList>
    </citation>
    <scope>NUCLEOTIDE SEQUENCE [LARGE SCALE GENOMIC DNA]</scope>
</reference>
<name>A0A5N5HI76_9ROSA</name>
<organism evidence="3 4">
    <name type="scientific">Pyrus ussuriensis x Pyrus communis</name>
    <dbReference type="NCBI Taxonomy" id="2448454"/>
    <lineage>
        <taxon>Eukaryota</taxon>
        <taxon>Viridiplantae</taxon>
        <taxon>Streptophyta</taxon>
        <taxon>Embryophyta</taxon>
        <taxon>Tracheophyta</taxon>
        <taxon>Spermatophyta</taxon>
        <taxon>Magnoliopsida</taxon>
        <taxon>eudicotyledons</taxon>
        <taxon>Gunneridae</taxon>
        <taxon>Pentapetalae</taxon>
        <taxon>rosids</taxon>
        <taxon>fabids</taxon>
        <taxon>Rosales</taxon>
        <taxon>Rosaceae</taxon>
        <taxon>Amygdaloideae</taxon>
        <taxon>Maleae</taxon>
        <taxon>Pyrus</taxon>
    </lineage>
</organism>
<evidence type="ECO:0000313" key="4">
    <source>
        <dbReference type="Proteomes" id="UP000327157"/>
    </source>
</evidence>
<reference evidence="3 4" key="1">
    <citation type="submission" date="2019-09" db="EMBL/GenBank/DDBJ databases">
        <authorList>
            <person name="Ou C."/>
        </authorList>
    </citation>
    <scope>NUCLEOTIDE SEQUENCE [LARGE SCALE GENOMIC DNA]</scope>
    <source>
        <strain evidence="3">S2</strain>
        <tissue evidence="3">Leaf</tissue>
    </source>
</reference>
<dbReference type="InterPro" id="IPR001810">
    <property type="entry name" value="F-box_dom"/>
</dbReference>
<sequence length="429" mass="48803">MSDYFPPELLFEILLLLPPKDLIRCMCVSKAWNACIRDGRFTKRHLQRSINTNSARTILFSLWGTIYPKDFFLLALSDDDSFSTAVEIWQPLVERRGWGEISILGSCNGLVCIKSTENAEIALWNPSIQKFKRIPFTPSVSSPQYGFGYDSTNDDYKLVEIEKISTPYSVDVSKWSWENITNGSWPYCVALSYEVHVYSLKSNLWKKIQSMPSKGLELVSKIHFSNGALNWVMSDNNMSIILTLDLATEKYGEFYCPVNGILDVSIELEVLGGYLCVCILNYNNSEFGIWIMKEYGARESWTLLHSSISHLCKRYKPLVFSKNGEMVLVQSESHPGLRWFDLEEEVDEYTETRVMPPHNGEATFVVGSLCLLDGDPVICTRQPRVSRGESNRRSRPGLSISGVNLRLFLLVVIVLISLFVFSLGFELIL</sequence>
<keyword evidence="1" id="KW-1133">Transmembrane helix</keyword>
<dbReference type="InterPro" id="IPR006527">
    <property type="entry name" value="F-box-assoc_dom_typ1"/>
</dbReference>
<dbReference type="PROSITE" id="PS50181">
    <property type="entry name" value="FBOX"/>
    <property type="match status" value="1"/>
</dbReference>
<dbReference type="EMBL" id="SMOL01000148">
    <property type="protein sequence ID" value="KAB2627696.1"/>
    <property type="molecule type" value="Genomic_DNA"/>
</dbReference>
<keyword evidence="4" id="KW-1185">Reference proteome</keyword>
<keyword evidence="1" id="KW-0472">Membrane</keyword>
<comment type="caution">
    <text evidence="3">The sequence shown here is derived from an EMBL/GenBank/DDBJ whole genome shotgun (WGS) entry which is preliminary data.</text>
</comment>
<dbReference type="InterPro" id="IPR050796">
    <property type="entry name" value="SCF_F-box_component"/>
</dbReference>
<proteinExistence type="predicted"/>
<dbReference type="SUPFAM" id="SSF81383">
    <property type="entry name" value="F-box domain"/>
    <property type="match status" value="1"/>
</dbReference>
<dbReference type="InterPro" id="IPR017451">
    <property type="entry name" value="F-box-assoc_interact_dom"/>
</dbReference>
<protein>
    <submittedName>
        <fullName evidence="3">F-box protein CPR30-like</fullName>
    </submittedName>
</protein>
<keyword evidence="1" id="KW-0812">Transmembrane</keyword>
<gene>
    <name evidence="3" type="ORF">D8674_032491</name>
</gene>
<evidence type="ECO:0000313" key="3">
    <source>
        <dbReference type="EMBL" id="KAB2627696.1"/>
    </source>
</evidence>
<dbReference type="Gene3D" id="1.20.1280.50">
    <property type="match status" value="1"/>
</dbReference>
<dbReference type="SMART" id="SM00256">
    <property type="entry name" value="FBOX"/>
    <property type="match status" value="1"/>
</dbReference>
<evidence type="ECO:0000259" key="2">
    <source>
        <dbReference type="PROSITE" id="PS50181"/>
    </source>
</evidence>
<dbReference type="PANTHER" id="PTHR31672">
    <property type="entry name" value="BNACNNG10540D PROTEIN"/>
    <property type="match status" value="1"/>
</dbReference>
<dbReference type="Pfam" id="PF07734">
    <property type="entry name" value="FBA_1"/>
    <property type="match status" value="1"/>
</dbReference>
<dbReference type="Proteomes" id="UP000327157">
    <property type="component" value="Chromosome 8"/>
</dbReference>
<dbReference type="InterPro" id="IPR036047">
    <property type="entry name" value="F-box-like_dom_sf"/>
</dbReference>
<evidence type="ECO:0000256" key="1">
    <source>
        <dbReference type="SAM" id="Phobius"/>
    </source>
</evidence>
<dbReference type="PANTHER" id="PTHR31672:SF13">
    <property type="entry name" value="F-BOX PROTEIN CPR30-LIKE"/>
    <property type="match status" value="1"/>
</dbReference>
<feature type="transmembrane region" description="Helical" evidence="1">
    <location>
        <begin position="407"/>
        <end position="428"/>
    </location>
</feature>
<dbReference type="AlphaFoldDB" id="A0A5N5HI76"/>
<dbReference type="OrthoDB" id="591557at2759"/>
<feature type="domain" description="F-box" evidence="2">
    <location>
        <begin position="1"/>
        <end position="45"/>
    </location>
</feature>
<dbReference type="NCBIfam" id="TIGR01640">
    <property type="entry name" value="F_box_assoc_1"/>
    <property type="match status" value="1"/>
</dbReference>
<accession>A0A5N5HI76</accession>
<dbReference type="Pfam" id="PF00646">
    <property type="entry name" value="F-box"/>
    <property type="match status" value="1"/>
</dbReference>
<reference evidence="3 4" key="3">
    <citation type="submission" date="2019-11" db="EMBL/GenBank/DDBJ databases">
        <title>A de novo genome assembly of a pear dwarfing rootstock.</title>
        <authorList>
            <person name="Wang F."/>
            <person name="Wang J."/>
            <person name="Li S."/>
            <person name="Zhang Y."/>
            <person name="Fang M."/>
            <person name="Ma L."/>
            <person name="Zhao Y."/>
            <person name="Jiang S."/>
        </authorList>
    </citation>
    <scope>NUCLEOTIDE SEQUENCE [LARGE SCALE GENOMIC DNA]</scope>
    <source>
        <strain evidence="3">S2</strain>
        <tissue evidence="3">Leaf</tissue>
    </source>
</reference>